<dbReference type="GO" id="GO:0000981">
    <property type="term" value="F:DNA-binding transcription factor activity, RNA polymerase II-specific"/>
    <property type="evidence" value="ECO:0007669"/>
    <property type="project" value="TreeGrafter"/>
</dbReference>
<evidence type="ECO:0000256" key="2">
    <source>
        <dbReference type="ARBA" id="ARBA00022723"/>
    </source>
</evidence>
<dbReference type="AlphaFoldDB" id="A0A1B6DVV2"/>
<evidence type="ECO:0000259" key="8">
    <source>
        <dbReference type="PROSITE" id="PS50157"/>
    </source>
</evidence>
<sequence>MADLEDVKPTMEIKSEEIHIFDVQDNKIQLIEKHPQNLKQETLITNEECPNVDVVNIKDEPLDETVDTPLEECPIEYNTRLKEDKEDLMGSMKQKNANNQTANCSPSEILPQELHICDISTQSTSLHEHSELCTKEISSKVHVKHSNKKIREPYSCEYCGEKINHRGSFKRHLRKHTRQKSIENTGHNSYFCEFCKKKFTESRSLKCHLRIHTGEKPYSCEFCKKN</sequence>
<proteinExistence type="predicted"/>
<accession>A0A1B6DVV2</accession>
<feature type="domain" description="C2H2-type" evidence="8">
    <location>
        <begin position="190"/>
        <end position="217"/>
    </location>
</feature>
<protein>
    <recommendedName>
        <fullName evidence="8">C2H2-type domain-containing protein</fullName>
    </recommendedName>
</protein>
<evidence type="ECO:0000256" key="4">
    <source>
        <dbReference type="ARBA" id="ARBA00022771"/>
    </source>
</evidence>
<evidence type="ECO:0000256" key="6">
    <source>
        <dbReference type="ARBA" id="ARBA00023242"/>
    </source>
</evidence>
<feature type="non-terminal residue" evidence="9">
    <location>
        <position position="226"/>
    </location>
</feature>
<name>A0A1B6DVV2_9HEMI</name>
<dbReference type="InterPro" id="IPR013087">
    <property type="entry name" value="Znf_C2H2_type"/>
</dbReference>
<evidence type="ECO:0000256" key="7">
    <source>
        <dbReference type="PROSITE-ProRule" id="PRU00042"/>
    </source>
</evidence>
<dbReference type="Gene3D" id="3.30.160.60">
    <property type="entry name" value="Classic Zinc Finger"/>
    <property type="match status" value="3"/>
</dbReference>
<organism evidence="9">
    <name type="scientific">Clastoptera arizonana</name>
    <name type="common">Arizona spittle bug</name>
    <dbReference type="NCBI Taxonomy" id="38151"/>
    <lineage>
        <taxon>Eukaryota</taxon>
        <taxon>Metazoa</taxon>
        <taxon>Ecdysozoa</taxon>
        <taxon>Arthropoda</taxon>
        <taxon>Hexapoda</taxon>
        <taxon>Insecta</taxon>
        <taxon>Pterygota</taxon>
        <taxon>Neoptera</taxon>
        <taxon>Paraneoptera</taxon>
        <taxon>Hemiptera</taxon>
        <taxon>Auchenorrhyncha</taxon>
        <taxon>Cercopoidea</taxon>
        <taxon>Clastopteridae</taxon>
        <taxon>Clastoptera</taxon>
    </lineage>
</organism>
<reference evidence="9" key="1">
    <citation type="submission" date="2015-12" db="EMBL/GenBank/DDBJ databases">
        <title>De novo transcriptome assembly of four potential Pierce s Disease insect vectors from Arizona vineyards.</title>
        <authorList>
            <person name="Tassone E.E."/>
        </authorList>
    </citation>
    <scope>NUCLEOTIDE SEQUENCE</scope>
</reference>
<evidence type="ECO:0000256" key="3">
    <source>
        <dbReference type="ARBA" id="ARBA00022737"/>
    </source>
</evidence>
<dbReference type="PROSITE" id="PS00028">
    <property type="entry name" value="ZINC_FINGER_C2H2_1"/>
    <property type="match status" value="2"/>
</dbReference>
<dbReference type="SMART" id="SM00355">
    <property type="entry name" value="ZnF_C2H2"/>
    <property type="match status" value="2"/>
</dbReference>
<comment type="subcellular location">
    <subcellularLocation>
        <location evidence="1">Nucleus</location>
    </subcellularLocation>
</comment>
<keyword evidence="4 7" id="KW-0863">Zinc-finger</keyword>
<dbReference type="PROSITE" id="PS50157">
    <property type="entry name" value="ZINC_FINGER_C2H2_2"/>
    <property type="match status" value="2"/>
</dbReference>
<dbReference type="GO" id="GO:0008270">
    <property type="term" value="F:zinc ion binding"/>
    <property type="evidence" value="ECO:0007669"/>
    <property type="project" value="UniProtKB-KW"/>
</dbReference>
<dbReference type="InterPro" id="IPR036236">
    <property type="entry name" value="Znf_C2H2_sf"/>
</dbReference>
<keyword evidence="6" id="KW-0539">Nucleus</keyword>
<evidence type="ECO:0000256" key="5">
    <source>
        <dbReference type="ARBA" id="ARBA00022833"/>
    </source>
</evidence>
<dbReference type="EMBL" id="GEDC01007493">
    <property type="protein sequence ID" value="JAS29805.1"/>
    <property type="molecule type" value="Transcribed_RNA"/>
</dbReference>
<dbReference type="PANTHER" id="PTHR24394">
    <property type="entry name" value="ZINC FINGER PROTEIN"/>
    <property type="match status" value="1"/>
</dbReference>
<dbReference type="SUPFAM" id="SSF57667">
    <property type="entry name" value="beta-beta-alpha zinc fingers"/>
    <property type="match status" value="2"/>
</dbReference>
<dbReference type="GO" id="GO:0005634">
    <property type="term" value="C:nucleus"/>
    <property type="evidence" value="ECO:0007669"/>
    <property type="project" value="UniProtKB-SubCell"/>
</dbReference>
<gene>
    <name evidence="9" type="ORF">g.14076</name>
</gene>
<keyword evidence="2" id="KW-0479">Metal-binding</keyword>
<keyword evidence="3" id="KW-0677">Repeat</keyword>
<evidence type="ECO:0000313" key="9">
    <source>
        <dbReference type="EMBL" id="JAS29805.1"/>
    </source>
</evidence>
<feature type="domain" description="C2H2-type" evidence="8">
    <location>
        <begin position="154"/>
        <end position="181"/>
    </location>
</feature>
<evidence type="ECO:0000256" key="1">
    <source>
        <dbReference type="ARBA" id="ARBA00004123"/>
    </source>
</evidence>
<keyword evidence="5" id="KW-0862">Zinc</keyword>
<dbReference type="PANTHER" id="PTHR24394:SF44">
    <property type="entry name" value="ZINC FINGER PROTEIN 271-LIKE"/>
    <property type="match status" value="1"/>
</dbReference>